<protein>
    <recommendedName>
        <fullName evidence="1">N-acetyltransferase domain-containing protein</fullName>
    </recommendedName>
</protein>
<gene>
    <name evidence="2" type="ORF">g.15017</name>
</gene>
<reference evidence="2" key="1">
    <citation type="submission" date="2015-11" db="EMBL/GenBank/DDBJ databases">
        <title>De novo transcriptome assembly of four potential Pierce s Disease insect vectors from Arizona vineyards.</title>
        <authorList>
            <person name="Tassone E.E."/>
        </authorList>
    </citation>
    <scope>NUCLEOTIDE SEQUENCE</scope>
</reference>
<accession>A0A1B6HRY0</accession>
<dbReference type="SUPFAM" id="SSF55729">
    <property type="entry name" value="Acyl-CoA N-acyltransferases (Nat)"/>
    <property type="match status" value="1"/>
</dbReference>
<sequence length="145" mass="16654">MSCRLLPEDVYLGSLDEHHVAEVNKNWPFKYPGSEKYVALEIQNNFGLGLFRKSDNKMLSSSVSFHSGGIFILYSNPNFRSRGYGEVIIREMAKEIRRQGRIPFGNIMTGNIGSTKLFNKMGFKEYSKSVYLFPNKLFDFAVLKH</sequence>
<feature type="domain" description="N-acetyltransferase" evidence="1">
    <location>
        <begin position="1"/>
        <end position="145"/>
    </location>
</feature>
<dbReference type="Pfam" id="PF08445">
    <property type="entry name" value="FR47"/>
    <property type="match status" value="1"/>
</dbReference>
<dbReference type="PANTHER" id="PTHR20958">
    <property type="entry name" value="GLYCINE N-ACYLTRANSFERASE-LIKE PROTEIN"/>
    <property type="match status" value="1"/>
</dbReference>
<dbReference type="PANTHER" id="PTHR20958:SF6">
    <property type="entry name" value="GLYCINE N-ACYLTRANSFERASE-LIKE PROTEIN"/>
    <property type="match status" value="1"/>
</dbReference>
<dbReference type="InterPro" id="IPR013653">
    <property type="entry name" value="GCN5-like_dom"/>
</dbReference>
<organism evidence="2">
    <name type="scientific">Homalodisca liturata</name>
    <dbReference type="NCBI Taxonomy" id="320908"/>
    <lineage>
        <taxon>Eukaryota</taxon>
        <taxon>Metazoa</taxon>
        <taxon>Ecdysozoa</taxon>
        <taxon>Arthropoda</taxon>
        <taxon>Hexapoda</taxon>
        <taxon>Insecta</taxon>
        <taxon>Pterygota</taxon>
        <taxon>Neoptera</taxon>
        <taxon>Paraneoptera</taxon>
        <taxon>Hemiptera</taxon>
        <taxon>Auchenorrhyncha</taxon>
        <taxon>Membracoidea</taxon>
        <taxon>Cicadellidae</taxon>
        <taxon>Cicadellinae</taxon>
        <taxon>Proconiini</taxon>
        <taxon>Homalodisca</taxon>
    </lineage>
</organism>
<dbReference type="EMBL" id="GECU01030269">
    <property type="protein sequence ID" value="JAS77437.1"/>
    <property type="molecule type" value="Transcribed_RNA"/>
</dbReference>
<dbReference type="InterPro" id="IPR016181">
    <property type="entry name" value="Acyl_CoA_acyltransferase"/>
</dbReference>
<dbReference type="InterPro" id="IPR053225">
    <property type="entry name" value="Acyl-CoA_N-acyltransferase"/>
</dbReference>
<dbReference type="GO" id="GO:0016747">
    <property type="term" value="F:acyltransferase activity, transferring groups other than amino-acyl groups"/>
    <property type="evidence" value="ECO:0007669"/>
    <property type="project" value="InterPro"/>
</dbReference>
<dbReference type="AlphaFoldDB" id="A0A1B6HRY0"/>
<evidence type="ECO:0000313" key="2">
    <source>
        <dbReference type="EMBL" id="JAS77437.1"/>
    </source>
</evidence>
<evidence type="ECO:0000259" key="1">
    <source>
        <dbReference type="PROSITE" id="PS51186"/>
    </source>
</evidence>
<name>A0A1B6HRY0_9HEMI</name>
<dbReference type="Gene3D" id="3.40.630.30">
    <property type="match status" value="1"/>
</dbReference>
<dbReference type="InterPro" id="IPR000182">
    <property type="entry name" value="GNAT_dom"/>
</dbReference>
<dbReference type="PROSITE" id="PS51186">
    <property type="entry name" value="GNAT"/>
    <property type="match status" value="1"/>
</dbReference>
<proteinExistence type="predicted"/>